<feature type="compositionally biased region" description="Acidic residues" evidence="1">
    <location>
        <begin position="81"/>
        <end position="94"/>
    </location>
</feature>
<evidence type="ECO:0000313" key="2">
    <source>
        <dbReference type="EMBL" id="PWA66249.1"/>
    </source>
</evidence>
<dbReference type="Proteomes" id="UP000245207">
    <property type="component" value="Unassembled WGS sequence"/>
</dbReference>
<proteinExistence type="predicted"/>
<reference evidence="2 3" key="1">
    <citation type="journal article" date="2018" name="Mol. Plant">
        <title>The genome of Artemisia annua provides insight into the evolution of Asteraceae family and artemisinin biosynthesis.</title>
        <authorList>
            <person name="Shen Q."/>
            <person name="Zhang L."/>
            <person name="Liao Z."/>
            <person name="Wang S."/>
            <person name="Yan T."/>
            <person name="Shi P."/>
            <person name="Liu M."/>
            <person name="Fu X."/>
            <person name="Pan Q."/>
            <person name="Wang Y."/>
            <person name="Lv Z."/>
            <person name="Lu X."/>
            <person name="Zhang F."/>
            <person name="Jiang W."/>
            <person name="Ma Y."/>
            <person name="Chen M."/>
            <person name="Hao X."/>
            <person name="Li L."/>
            <person name="Tang Y."/>
            <person name="Lv G."/>
            <person name="Zhou Y."/>
            <person name="Sun X."/>
            <person name="Brodelius P.E."/>
            <person name="Rose J.K.C."/>
            <person name="Tang K."/>
        </authorList>
    </citation>
    <scope>NUCLEOTIDE SEQUENCE [LARGE SCALE GENOMIC DNA]</scope>
    <source>
        <strain evidence="3">cv. Huhao1</strain>
        <tissue evidence="2">Leaf</tissue>
    </source>
</reference>
<feature type="region of interest" description="Disordered" evidence="1">
    <location>
        <begin position="55"/>
        <end position="102"/>
    </location>
</feature>
<name>A0A2U1MYD5_ARTAN</name>
<dbReference type="PANTHER" id="PTHR37733:SF1">
    <property type="entry name" value="SMAD_FHA DOMAIN-CONTAINING PROTEIN"/>
    <property type="match status" value="1"/>
</dbReference>
<dbReference type="PANTHER" id="PTHR37733">
    <property type="entry name" value="SMAD/FHA DOMAIN-CONTAINING PROTEIN"/>
    <property type="match status" value="1"/>
</dbReference>
<evidence type="ECO:0000313" key="3">
    <source>
        <dbReference type="Proteomes" id="UP000245207"/>
    </source>
</evidence>
<feature type="compositionally biased region" description="Polar residues" evidence="1">
    <location>
        <begin position="66"/>
        <end position="78"/>
    </location>
</feature>
<sequence length="154" mass="17612">MLGDEFDEIWKSLVGGDVSDFDDPVKEFGFVVMGHEFDHYPKKMIRDIRNWDWSKDQKKNKKGASASRSGADTTQSSAMDVDVEDDDDEDETDETLGGFIVDDEDVGEGIDEDLALSDDLDPNFDQLELNEFLFSIGVPEVFLQQYRFFLVRKH</sequence>
<accession>A0A2U1MYD5</accession>
<dbReference type="AlphaFoldDB" id="A0A2U1MYD5"/>
<protein>
    <submittedName>
        <fullName evidence="2">Uncharacterized protein</fullName>
    </submittedName>
</protein>
<organism evidence="2 3">
    <name type="scientific">Artemisia annua</name>
    <name type="common">Sweet wormwood</name>
    <dbReference type="NCBI Taxonomy" id="35608"/>
    <lineage>
        <taxon>Eukaryota</taxon>
        <taxon>Viridiplantae</taxon>
        <taxon>Streptophyta</taxon>
        <taxon>Embryophyta</taxon>
        <taxon>Tracheophyta</taxon>
        <taxon>Spermatophyta</taxon>
        <taxon>Magnoliopsida</taxon>
        <taxon>eudicotyledons</taxon>
        <taxon>Gunneridae</taxon>
        <taxon>Pentapetalae</taxon>
        <taxon>asterids</taxon>
        <taxon>campanulids</taxon>
        <taxon>Asterales</taxon>
        <taxon>Asteraceae</taxon>
        <taxon>Asteroideae</taxon>
        <taxon>Anthemideae</taxon>
        <taxon>Artemisiinae</taxon>
        <taxon>Artemisia</taxon>
    </lineage>
</organism>
<keyword evidence="3" id="KW-1185">Reference proteome</keyword>
<evidence type="ECO:0000256" key="1">
    <source>
        <dbReference type="SAM" id="MobiDB-lite"/>
    </source>
</evidence>
<dbReference type="STRING" id="35608.A0A2U1MYD5"/>
<comment type="caution">
    <text evidence="2">The sequence shown here is derived from an EMBL/GenBank/DDBJ whole genome shotgun (WGS) entry which is preliminary data.</text>
</comment>
<gene>
    <name evidence="2" type="ORF">CTI12_AA321370</name>
</gene>
<dbReference type="OrthoDB" id="688570at2759"/>
<dbReference type="EMBL" id="PKPP01004070">
    <property type="protein sequence ID" value="PWA66249.1"/>
    <property type="molecule type" value="Genomic_DNA"/>
</dbReference>